<keyword evidence="3 6" id="KW-0808">Transferase</keyword>
<dbReference type="PROSITE" id="PS00723">
    <property type="entry name" value="POLYPRENYL_SYNTHASE_1"/>
    <property type="match status" value="1"/>
</dbReference>
<keyword evidence="8" id="KW-1185">Reference proteome</keyword>
<evidence type="ECO:0000313" key="7">
    <source>
        <dbReference type="EMBL" id="BBL79368.1"/>
    </source>
</evidence>
<evidence type="ECO:0000256" key="6">
    <source>
        <dbReference type="RuleBase" id="RU004466"/>
    </source>
</evidence>
<evidence type="ECO:0000256" key="1">
    <source>
        <dbReference type="ARBA" id="ARBA00001946"/>
    </source>
</evidence>
<dbReference type="GO" id="GO:0004659">
    <property type="term" value="F:prenyltransferase activity"/>
    <property type="evidence" value="ECO:0007669"/>
    <property type="project" value="InterPro"/>
</dbReference>
<gene>
    <name evidence="7" type="ORF">RxyAA322_12220</name>
</gene>
<dbReference type="AlphaFoldDB" id="A0A510HHI4"/>
<dbReference type="SUPFAM" id="SSF48576">
    <property type="entry name" value="Terpenoid synthases"/>
    <property type="match status" value="1"/>
</dbReference>
<dbReference type="SFLD" id="SFLDS00005">
    <property type="entry name" value="Isoprenoid_Synthase_Type_I"/>
    <property type="match status" value="1"/>
</dbReference>
<dbReference type="RefSeq" id="WP_172620714.1">
    <property type="nucleotide sequence ID" value="NZ_AP019791.1"/>
</dbReference>
<organism evidence="7 8">
    <name type="scientific">Rubrobacter xylanophilus</name>
    <dbReference type="NCBI Taxonomy" id="49319"/>
    <lineage>
        <taxon>Bacteria</taxon>
        <taxon>Bacillati</taxon>
        <taxon>Actinomycetota</taxon>
        <taxon>Rubrobacteria</taxon>
        <taxon>Rubrobacterales</taxon>
        <taxon>Rubrobacteraceae</taxon>
        <taxon>Rubrobacter</taxon>
    </lineage>
</organism>
<protein>
    <submittedName>
        <fullName evidence="7">Polyprenyl synthetase</fullName>
    </submittedName>
</protein>
<dbReference type="InterPro" id="IPR033749">
    <property type="entry name" value="Polyprenyl_synt_CS"/>
</dbReference>
<dbReference type="CDD" id="cd00685">
    <property type="entry name" value="Trans_IPPS_HT"/>
    <property type="match status" value="1"/>
</dbReference>
<dbReference type="PROSITE" id="PS00444">
    <property type="entry name" value="POLYPRENYL_SYNTHASE_2"/>
    <property type="match status" value="1"/>
</dbReference>
<name>A0A510HHI4_9ACTN</name>
<dbReference type="Proteomes" id="UP000318065">
    <property type="component" value="Chromosome"/>
</dbReference>
<evidence type="ECO:0000256" key="2">
    <source>
        <dbReference type="ARBA" id="ARBA00006706"/>
    </source>
</evidence>
<dbReference type="GO" id="GO:0046872">
    <property type="term" value="F:metal ion binding"/>
    <property type="evidence" value="ECO:0007669"/>
    <property type="project" value="UniProtKB-KW"/>
</dbReference>
<dbReference type="PANTHER" id="PTHR12001">
    <property type="entry name" value="GERANYLGERANYL PYROPHOSPHATE SYNTHASE"/>
    <property type="match status" value="1"/>
</dbReference>
<comment type="similarity">
    <text evidence="2 6">Belongs to the FPP/GGPP synthase family.</text>
</comment>
<evidence type="ECO:0000256" key="5">
    <source>
        <dbReference type="ARBA" id="ARBA00022842"/>
    </source>
</evidence>
<dbReference type="Gene3D" id="1.10.600.10">
    <property type="entry name" value="Farnesyl Diphosphate Synthase"/>
    <property type="match status" value="1"/>
</dbReference>
<dbReference type="EMBL" id="AP019791">
    <property type="protein sequence ID" value="BBL79368.1"/>
    <property type="molecule type" value="Genomic_DNA"/>
</dbReference>
<sequence length="311" mass="32488">MFGLLDEVEARLREVGRSAPGGLDRPALEALTSGGKRLRPLLLLLSAGIGAPDRDAVLRAATATEVLHTATLIHDDIVDKAKSRRGVPTTVARYGREVAVATGDYLFAEAFSALASIGDPRVIREFAEASRGLAAGELDQFRSSGGPVDVEDYLEHIRLKTAGLFRAACVAGGTLGGLSLVQIDALATYGQALGLAFQMSDDVMDLVGKPGVMGKGIGADLAEGTVTLPIIFALREGDAATIRRVLATPRPDPELLEAGIAAVLATDAVARTEAWAREEIGAALRGLEALPGCPERAFLEMIAAEVVGRDV</sequence>
<comment type="cofactor">
    <cofactor evidence="1">
        <name>Mg(2+)</name>
        <dbReference type="ChEBI" id="CHEBI:18420"/>
    </cofactor>
</comment>
<evidence type="ECO:0000256" key="3">
    <source>
        <dbReference type="ARBA" id="ARBA00022679"/>
    </source>
</evidence>
<evidence type="ECO:0000256" key="4">
    <source>
        <dbReference type="ARBA" id="ARBA00022723"/>
    </source>
</evidence>
<dbReference type="PANTHER" id="PTHR12001:SF69">
    <property type="entry name" value="ALL TRANS-POLYPRENYL-DIPHOSPHATE SYNTHASE PDSS1"/>
    <property type="match status" value="1"/>
</dbReference>
<dbReference type="InterPro" id="IPR008949">
    <property type="entry name" value="Isoprenoid_synthase_dom_sf"/>
</dbReference>
<proteinExistence type="inferred from homology"/>
<dbReference type="Pfam" id="PF00348">
    <property type="entry name" value="polyprenyl_synt"/>
    <property type="match status" value="1"/>
</dbReference>
<evidence type="ECO:0000313" key="8">
    <source>
        <dbReference type="Proteomes" id="UP000318065"/>
    </source>
</evidence>
<reference evidence="7" key="1">
    <citation type="journal article" date="2019" name="Microbiol. Resour. Announc.">
        <title>Complete Genome Sequence of Rubrobacter xylanophilus Strain AA3-22, Isolated from Arima Onsen in Japan.</title>
        <authorList>
            <person name="Tomariguchi N."/>
            <person name="Miyazaki K."/>
        </authorList>
    </citation>
    <scope>NUCLEOTIDE SEQUENCE [LARGE SCALE GENOMIC DNA]</scope>
    <source>
        <strain evidence="7">AA3-22</strain>
    </source>
</reference>
<dbReference type="InterPro" id="IPR000092">
    <property type="entry name" value="Polyprenyl_synt"/>
</dbReference>
<keyword evidence="4" id="KW-0479">Metal-binding</keyword>
<accession>A0A510HHI4</accession>
<keyword evidence="5" id="KW-0460">Magnesium</keyword>
<dbReference type="GO" id="GO:0008299">
    <property type="term" value="P:isoprenoid biosynthetic process"/>
    <property type="evidence" value="ECO:0007669"/>
    <property type="project" value="InterPro"/>
</dbReference>